<evidence type="ECO:0000313" key="1">
    <source>
        <dbReference type="EnsemblPlants" id="EMT26812"/>
    </source>
</evidence>
<dbReference type="PANTHER" id="PTHR31656">
    <property type="entry name" value="ROOT CAP DOMAIN-CONTAINING PROTEIN"/>
    <property type="match status" value="1"/>
</dbReference>
<organism evidence="1">
    <name type="scientific">Aegilops tauschii</name>
    <name type="common">Tausch's goatgrass</name>
    <name type="synonym">Aegilops squarrosa</name>
    <dbReference type="NCBI Taxonomy" id="37682"/>
    <lineage>
        <taxon>Eukaryota</taxon>
        <taxon>Viridiplantae</taxon>
        <taxon>Streptophyta</taxon>
        <taxon>Embryophyta</taxon>
        <taxon>Tracheophyta</taxon>
        <taxon>Spermatophyta</taxon>
        <taxon>Magnoliopsida</taxon>
        <taxon>Liliopsida</taxon>
        <taxon>Poales</taxon>
        <taxon>Poaceae</taxon>
        <taxon>BOP clade</taxon>
        <taxon>Pooideae</taxon>
        <taxon>Triticodae</taxon>
        <taxon>Triticeae</taxon>
        <taxon>Triticinae</taxon>
        <taxon>Aegilops</taxon>
    </lineage>
</organism>
<dbReference type="EnsemblPlants" id="EMT26812">
    <property type="protein sequence ID" value="EMT26812"/>
    <property type="gene ID" value="F775_11420"/>
</dbReference>
<accession>M8CHU6</accession>
<name>M8CHU6_AEGTA</name>
<sequence length="175" mass="19202">MVVFCAISFVGAAAQVTLPTVATLPKEFKVMAAGVRSMGGTRWCPSPVPREKMSCATSVAPTAASSCAPAARRSVVSIPRIKFDTHISYKDQDFSIISDTDLHINAHLIGKRNPTMSSNLTWIQALVICFADHRIIMGAKKTLEWNNSVNRLKMAFDDEPINIPNVLRAWWESAV</sequence>
<proteinExistence type="predicted"/>
<dbReference type="AlphaFoldDB" id="M8CHU6"/>
<dbReference type="ExpressionAtlas" id="M8CHU6">
    <property type="expression patterns" value="baseline"/>
</dbReference>
<protein>
    <submittedName>
        <fullName evidence="1">Uncharacterized protein</fullName>
    </submittedName>
</protein>
<reference evidence="1" key="1">
    <citation type="submission" date="2015-06" db="UniProtKB">
        <authorList>
            <consortium name="EnsemblPlants"/>
        </authorList>
    </citation>
    <scope>IDENTIFICATION</scope>
</reference>